<sequence length="324" mass="36953">MTISRRTSSSIYIGLKFNDKTKELARLEVVEDIYSRRVKAALIKLKYGKDENLGTLETVTSKQDICEIVRLCELNFQEMDSRDITLLRKAIDLEHKDWLNAIRTDAFSDIYTIEDVMMRIRRWHALLRSLNSTFYSFIFLTALGIGCVDNVAPNAELLREASQLQEKIKKLSKSLSKSRKPKEWFGKGPGVKAIIPAHRVHKHESGAVQAGETSTTHLAVFKGTICRPNTKRQTGYIQMDIGDNVFPIKLFFVPVKTNEQLVGSRYAGERVEFVLAFTFADGYEAYNVARLKKYECTRCKKKVEITSDKCWVTCSCGKTVNKLD</sequence>
<dbReference type="OrthoDB" id="2337140at2759"/>
<gene>
    <name evidence="1" type="ORF">CGI_10007800</name>
</gene>
<evidence type="ECO:0000313" key="1">
    <source>
        <dbReference type="EMBL" id="EKC26971.1"/>
    </source>
</evidence>
<reference evidence="1" key="1">
    <citation type="journal article" date="2012" name="Nature">
        <title>The oyster genome reveals stress adaptation and complexity of shell formation.</title>
        <authorList>
            <person name="Zhang G."/>
            <person name="Fang X."/>
            <person name="Guo X."/>
            <person name="Li L."/>
            <person name="Luo R."/>
            <person name="Xu F."/>
            <person name="Yang P."/>
            <person name="Zhang L."/>
            <person name="Wang X."/>
            <person name="Qi H."/>
            <person name="Xiong Z."/>
            <person name="Que H."/>
            <person name="Xie Y."/>
            <person name="Holland P.W."/>
            <person name="Paps J."/>
            <person name="Zhu Y."/>
            <person name="Wu F."/>
            <person name="Chen Y."/>
            <person name="Wang J."/>
            <person name="Peng C."/>
            <person name="Meng J."/>
            <person name="Yang L."/>
            <person name="Liu J."/>
            <person name="Wen B."/>
            <person name="Zhang N."/>
            <person name="Huang Z."/>
            <person name="Zhu Q."/>
            <person name="Feng Y."/>
            <person name="Mount A."/>
            <person name="Hedgecock D."/>
            <person name="Xu Z."/>
            <person name="Liu Y."/>
            <person name="Domazet-Loso T."/>
            <person name="Du Y."/>
            <person name="Sun X."/>
            <person name="Zhang S."/>
            <person name="Liu B."/>
            <person name="Cheng P."/>
            <person name="Jiang X."/>
            <person name="Li J."/>
            <person name="Fan D."/>
            <person name="Wang W."/>
            <person name="Fu W."/>
            <person name="Wang T."/>
            <person name="Wang B."/>
            <person name="Zhang J."/>
            <person name="Peng Z."/>
            <person name="Li Y."/>
            <person name="Li N."/>
            <person name="Wang J."/>
            <person name="Chen M."/>
            <person name="He Y."/>
            <person name="Tan F."/>
            <person name="Song X."/>
            <person name="Zheng Q."/>
            <person name="Huang R."/>
            <person name="Yang H."/>
            <person name="Du X."/>
            <person name="Chen L."/>
            <person name="Yang M."/>
            <person name="Gaffney P.M."/>
            <person name="Wang S."/>
            <person name="Luo L."/>
            <person name="She Z."/>
            <person name="Ming Y."/>
            <person name="Huang W."/>
            <person name="Zhang S."/>
            <person name="Huang B."/>
            <person name="Zhang Y."/>
            <person name="Qu T."/>
            <person name="Ni P."/>
            <person name="Miao G."/>
            <person name="Wang J."/>
            <person name="Wang Q."/>
            <person name="Steinberg C.E."/>
            <person name="Wang H."/>
            <person name="Li N."/>
            <person name="Qian L."/>
            <person name="Zhang G."/>
            <person name="Li Y."/>
            <person name="Yang H."/>
            <person name="Liu X."/>
            <person name="Wang J."/>
            <person name="Yin Y."/>
            <person name="Wang J."/>
        </authorList>
    </citation>
    <scope>NUCLEOTIDE SEQUENCE [LARGE SCALE GENOMIC DNA]</scope>
    <source>
        <strain evidence="1">05x7-T-G4-1.051#20</strain>
    </source>
</reference>
<name>K1QZT2_MAGGI</name>
<accession>K1QZT2</accession>
<dbReference type="InParanoid" id="K1QZT2"/>
<dbReference type="AlphaFoldDB" id="K1QZT2"/>
<dbReference type="EMBL" id="JH818774">
    <property type="protein sequence ID" value="EKC26971.1"/>
    <property type="molecule type" value="Genomic_DNA"/>
</dbReference>
<protein>
    <submittedName>
        <fullName evidence="1">Uncharacterized protein</fullName>
    </submittedName>
</protein>
<proteinExistence type="predicted"/>
<organism evidence="1">
    <name type="scientific">Magallana gigas</name>
    <name type="common">Pacific oyster</name>
    <name type="synonym">Crassostrea gigas</name>
    <dbReference type="NCBI Taxonomy" id="29159"/>
    <lineage>
        <taxon>Eukaryota</taxon>
        <taxon>Metazoa</taxon>
        <taxon>Spiralia</taxon>
        <taxon>Lophotrochozoa</taxon>
        <taxon>Mollusca</taxon>
        <taxon>Bivalvia</taxon>
        <taxon>Autobranchia</taxon>
        <taxon>Pteriomorphia</taxon>
        <taxon>Ostreida</taxon>
        <taxon>Ostreoidea</taxon>
        <taxon>Ostreidae</taxon>
        <taxon>Magallana</taxon>
    </lineage>
</organism>
<dbReference type="HOGENOM" id="CLU_858556_0_0_1"/>